<evidence type="ECO:0000313" key="2">
    <source>
        <dbReference type="Proteomes" id="UP000269301"/>
    </source>
</evidence>
<keyword evidence="2" id="KW-1185">Reference proteome</keyword>
<dbReference type="AlphaFoldDB" id="A0A495ADB8"/>
<evidence type="ECO:0000313" key="1">
    <source>
        <dbReference type="EMBL" id="RKQ37916.1"/>
    </source>
</evidence>
<organism evidence="1 2">
    <name type="scientific">Oceanobacillus halophilus</name>
    <dbReference type="NCBI Taxonomy" id="930130"/>
    <lineage>
        <taxon>Bacteria</taxon>
        <taxon>Bacillati</taxon>
        <taxon>Bacillota</taxon>
        <taxon>Bacilli</taxon>
        <taxon>Bacillales</taxon>
        <taxon>Bacillaceae</taxon>
        <taxon>Oceanobacillus</taxon>
    </lineage>
</organism>
<gene>
    <name evidence="1" type="ORF">D8M06_03715</name>
</gene>
<proteinExistence type="predicted"/>
<protein>
    <submittedName>
        <fullName evidence="1">Uncharacterized protein</fullName>
    </submittedName>
</protein>
<dbReference type="EMBL" id="RBZP01000001">
    <property type="protein sequence ID" value="RKQ37916.1"/>
    <property type="molecule type" value="Genomic_DNA"/>
</dbReference>
<name>A0A495ADB8_9BACI</name>
<sequence length="72" mass="8795">MKRFNNRERKSFLFFYFEENIGLKMHFSSEKILILAKFYYSNLHFGDLSVLFLLDNIKDIQMKGDMKCHHKQ</sequence>
<comment type="caution">
    <text evidence="1">The sequence shown here is derived from an EMBL/GenBank/DDBJ whole genome shotgun (WGS) entry which is preliminary data.</text>
</comment>
<accession>A0A495ADB8</accession>
<dbReference type="Proteomes" id="UP000269301">
    <property type="component" value="Unassembled WGS sequence"/>
</dbReference>
<reference evidence="1 2" key="1">
    <citation type="journal article" date="2016" name="Int. J. Syst. Evol. Microbiol.">
        <title>Oceanobacillus halophilus sp. nov., a novel moderately halophilic bacterium from a hypersaline lake.</title>
        <authorList>
            <person name="Amoozegar M.A."/>
            <person name="Bagheri M."/>
            <person name="Makhdoumi A."/>
            <person name="Nikou M.M."/>
            <person name="Fazeli S.A.S."/>
            <person name="Schumann P."/>
            <person name="Sproer C."/>
            <person name="Sanchez-Porro C."/>
            <person name="Ventosa A."/>
        </authorList>
    </citation>
    <scope>NUCLEOTIDE SEQUENCE [LARGE SCALE GENOMIC DNA]</scope>
    <source>
        <strain evidence="1 2">DSM 23996</strain>
    </source>
</reference>